<dbReference type="SUPFAM" id="SSF46785">
    <property type="entry name" value="Winged helix' DNA-binding domain"/>
    <property type="match status" value="2"/>
</dbReference>
<dbReference type="InterPro" id="IPR036388">
    <property type="entry name" value="WH-like_DNA-bd_sf"/>
</dbReference>
<proteinExistence type="inferred from homology"/>
<comment type="similarity">
    <text evidence="1">Belongs to the initiator RepB protein family.</text>
</comment>
<evidence type="ECO:0000313" key="3">
    <source>
        <dbReference type="EMBL" id="TMN18817.1"/>
    </source>
</evidence>
<dbReference type="GO" id="GO:0003887">
    <property type="term" value="F:DNA-directed DNA polymerase activity"/>
    <property type="evidence" value="ECO:0007669"/>
    <property type="project" value="InterPro"/>
</dbReference>
<reference evidence="3 4" key="1">
    <citation type="submission" date="2019-05" db="EMBL/GenBank/DDBJ databases">
        <title>Genomic analysis of Lentibacillus sp. NKC220-2.</title>
        <authorList>
            <person name="Oh Y.J."/>
        </authorList>
    </citation>
    <scope>NUCLEOTIDE SEQUENCE [LARGE SCALE GENOMIC DNA]</scope>
    <source>
        <strain evidence="3 4">NKC220-2</strain>
    </source>
</reference>
<dbReference type="Pfam" id="PF01051">
    <property type="entry name" value="Rep3_N"/>
    <property type="match status" value="1"/>
</dbReference>
<evidence type="ECO:0000256" key="1">
    <source>
        <dbReference type="ARBA" id="ARBA00038283"/>
    </source>
</evidence>
<comment type="caution">
    <text evidence="3">The sequence shown here is derived from an EMBL/GenBank/DDBJ whole genome shotgun (WGS) entry which is preliminary data.</text>
</comment>
<dbReference type="GO" id="GO:0006270">
    <property type="term" value="P:DNA replication initiation"/>
    <property type="evidence" value="ECO:0007669"/>
    <property type="project" value="InterPro"/>
</dbReference>
<dbReference type="InterPro" id="IPR036390">
    <property type="entry name" value="WH_DNA-bd_sf"/>
</dbReference>
<dbReference type="Pfam" id="PF21205">
    <property type="entry name" value="Rep3_C"/>
    <property type="match status" value="1"/>
</dbReference>
<evidence type="ECO:0000259" key="2">
    <source>
        <dbReference type="Pfam" id="PF01051"/>
    </source>
</evidence>
<sequence>MGRNSKTEHLIDYSNTIKKSNELSMAKLNQGLTLNQMQLLAYAIFSTQQNGKTEFRKYEFQDKFGIKDYKTDDAYEDSDKVSTLRFSTQDLENDKFSFTNVFSSIEYENGHFTFEWNKKMIPYILELKKKYVLTDLTITSNFKSGFSWILYDYLKAHYGYWHKEISKDALMNLFAVEDKKSYQKSTALFKNAVLNIAISEINEFTELEAWYTQTKIGNKITGFTLHWSTDKQVAGATDKQISLLREIHDEVERRMFDYLALENSKNRDMARTYIIRIKDIDRQVNETLTSKQANEFIQEEKELYGYLQDLLENDGQERDTSVYYNWLEED</sequence>
<accession>A0A5S3QFH9</accession>
<dbReference type="InterPro" id="IPR000525">
    <property type="entry name" value="Initiator_Rep_WH1"/>
</dbReference>
<feature type="domain" description="Initiator Rep protein WH1" evidence="2">
    <location>
        <begin position="17"/>
        <end position="155"/>
    </location>
</feature>
<dbReference type="OrthoDB" id="2156930at2"/>
<dbReference type="EMBL" id="VCIA01000002">
    <property type="protein sequence ID" value="TMN18817.1"/>
    <property type="molecule type" value="Genomic_DNA"/>
</dbReference>
<dbReference type="Proteomes" id="UP000306980">
    <property type="component" value="Unassembled WGS sequence"/>
</dbReference>
<evidence type="ECO:0000313" key="4">
    <source>
        <dbReference type="Proteomes" id="UP000306980"/>
    </source>
</evidence>
<dbReference type="RefSeq" id="WP_129678303.1">
    <property type="nucleotide sequence ID" value="NZ_VCIA01000002.1"/>
</dbReference>
<organism evidence="3 4">
    <name type="scientific">Lentibacillus cibarius</name>
    <dbReference type="NCBI Taxonomy" id="2583219"/>
    <lineage>
        <taxon>Bacteria</taxon>
        <taxon>Bacillati</taxon>
        <taxon>Bacillota</taxon>
        <taxon>Bacilli</taxon>
        <taxon>Bacillales</taxon>
        <taxon>Bacillaceae</taxon>
        <taxon>Lentibacillus</taxon>
    </lineage>
</organism>
<protein>
    <submittedName>
        <fullName evidence="3">Replication initiation protein</fullName>
    </submittedName>
</protein>
<dbReference type="Gene3D" id="1.10.10.10">
    <property type="entry name" value="Winged helix-like DNA-binding domain superfamily/Winged helix DNA-binding domain"/>
    <property type="match status" value="2"/>
</dbReference>
<name>A0A5S3QFH9_9BACI</name>
<gene>
    <name evidence="3" type="ORF">FFL34_17865</name>
</gene>
<dbReference type="AlphaFoldDB" id="A0A5S3QFH9"/>